<dbReference type="GO" id="GO:0003676">
    <property type="term" value="F:nucleic acid binding"/>
    <property type="evidence" value="ECO:0007669"/>
    <property type="project" value="InterPro"/>
</dbReference>
<dbReference type="InterPro" id="IPR001667">
    <property type="entry name" value="DDH_dom"/>
</dbReference>
<dbReference type="PANTHER" id="PTHR47618:SF1">
    <property type="entry name" value="BIFUNCTIONAL OLIGORIBONUCLEASE AND PAP PHOSPHATASE NRNA"/>
    <property type="match status" value="1"/>
</dbReference>
<name>B1ZX45_OPITP</name>
<sequence length="338" mass="36537">MEKFYPEFSARFAQFLEHIRGRRIAIVGHARPDGDCIGSQVALARVLGTLGHEVLCVNPDLVPRRLQFLVPGMRFARTDEMLADRTDYTAIFVDCADHARAGERLKGRFPVVTGNIDHHLSSAGFAEWNFVDVHSAATAEVLAGMFFDNGLTVDAQTAQGLYTGILTDTGQFRFTSTTRRTFLLAAELMARGAKPTEAGFELYERETTGKLQLLERFLASLRMECGGRVCVGTLPNGIFEATGSTAEDTEGLVDYARCIDGVDVGVLIEERPDGAMKASLRAKNPAFRLDRVAAQFGGGGHACAAGLNYKGGAAGFREKLVAAIAAQIAAVDTPEEKK</sequence>
<dbReference type="eggNOG" id="COG0618">
    <property type="taxonomic scope" value="Bacteria"/>
</dbReference>
<dbReference type="Gene3D" id="3.90.1640.10">
    <property type="entry name" value="inorganic pyrophosphatase (n-terminal core)"/>
    <property type="match status" value="1"/>
</dbReference>
<protein>
    <submittedName>
        <fullName evidence="3">Phosphoesterase RecJ domain protein</fullName>
    </submittedName>
</protein>
<dbReference type="Pfam" id="PF02272">
    <property type="entry name" value="DHHA1"/>
    <property type="match status" value="1"/>
</dbReference>
<dbReference type="SUPFAM" id="SSF64182">
    <property type="entry name" value="DHH phosphoesterases"/>
    <property type="match status" value="1"/>
</dbReference>
<dbReference type="Gene3D" id="3.10.310.30">
    <property type="match status" value="1"/>
</dbReference>
<dbReference type="EMBL" id="CP001032">
    <property type="protein sequence ID" value="ACB76097.1"/>
    <property type="molecule type" value="Genomic_DNA"/>
</dbReference>
<dbReference type="STRING" id="452637.Oter_2816"/>
<evidence type="ECO:0000259" key="2">
    <source>
        <dbReference type="Pfam" id="PF02272"/>
    </source>
</evidence>
<dbReference type="InterPro" id="IPR003156">
    <property type="entry name" value="DHHA1_dom"/>
</dbReference>
<organism evidence="3 4">
    <name type="scientific">Opitutus terrae (strain DSM 11246 / JCM 15787 / PB90-1)</name>
    <dbReference type="NCBI Taxonomy" id="452637"/>
    <lineage>
        <taxon>Bacteria</taxon>
        <taxon>Pseudomonadati</taxon>
        <taxon>Verrucomicrobiota</taxon>
        <taxon>Opitutia</taxon>
        <taxon>Opitutales</taxon>
        <taxon>Opitutaceae</taxon>
        <taxon>Opitutus</taxon>
    </lineage>
</organism>
<evidence type="ECO:0000313" key="4">
    <source>
        <dbReference type="Proteomes" id="UP000007013"/>
    </source>
</evidence>
<dbReference type="AlphaFoldDB" id="B1ZX45"/>
<accession>B1ZX45</accession>
<feature type="domain" description="DDH" evidence="1">
    <location>
        <begin position="23"/>
        <end position="165"/>
    </location>
</feature>
<keyword evidence="4" id="KW-1185">Reference proteome</keyword>
<proteinExistence type="predicted"/>
<evidence type="ECO:0000259" key="1">
    <source>
        <dbReference type="Pfam" id="PF01368"/>
    </source>
</evidence>
<gene>
    <name evidence="3" type="ordered locus">Oter_2816</name>
</gene>
<dbReference type="InterPro" id="IPR051319">
    <property type="entry name" value="Oligoribo/pAp-PDE_c-di-AMP_PDE"/>
</dbReference>
<reference evidence="3 4" key="1">
    <citation type="journal article" date="2011" name="J. Bacteriol.">
        <title>Genome sequence of the verrucomicrobium Opitutus terrae PB90-1, an abundant inhabitant of rice paddy soil ecosystems.</title>
        <authorList>
            <person name="van Passel M.W."/>
            <person name="Kant R."/>
            <person name="Palva A."/>
            <person name="Copeland A."/>
            <person name="Lucas S."/>
            <person name="Lapidus A."/>
            <person name="Glavina del Rio T."/>
            <person name="Pitluck S."/>
            <person name="Goltsman E."/>
            <person name="Clum A."/>
            <person name="Sun H."/>
            <person name="Schmutz J."/>
            <person name="Larimer F.W."/>
            <person name="Land M.L."/>
            <person name="Hauser L."/>
            <person name="Kyrpides N."/>
            <person name="Mikhailova N."/>
            <person name="Richardson P.P."/>
            <person name="Janssen P.H."/>
            <person name="de Vos W.M."/>
            <person name="Smidt H."/>
        </authorList>
    </citation>
    <scope>NUCLEOTIDE SEQUENCE [LARGE SCALE GENOMIC DNA]</scope>
    <source>
        <strain evidence="4">DSM 11246 / JCM 15787 / PB90-1</strain>
    </source>
</reference>
<evidence type="ECO:0000313" key="3">
    <source>
        <dbReference type="EMBL" id="ACB76097.1"/>
    </source>
</evidence>
<dbReference type="KEGG" id="ote:Oter_2816"/>
<dbReference type="RefSeq" id="WP_012375632.1">
    <property type="nucleotide sequence ID" value="NC_010571.1"/>
</dbReference>
<dbReference type="Pfam" id="PF01368">
    <property type="entry name" value="DHH"/>
    <property type="match status" value="1"/>
</dbReference>
<dbReference type="Proteomes" id="UP000007013">
    <property type="component" value="Chromosome"/>
</dbReference>
<dbReference type="HOGENOM" id="CLU_039720_0_0_0"/>
<dbReference type="PANTHER" id="PTHR47618">
    <property type="entry name" value="BIFUNCTIONAL OLIGORIBONUCLEASE AND PAP PHOSPHATASE NRNA"/>
    <property type="match status" value="1"/>
</dbReference>
<dbReference type="InterPro" id="IPR038763">
    <property type="entry name" value="DHH_sf"/>
</dbReference>
<feature type="domain" description="DHHA1" evidence="2">
    <location>
        <begin position="242"/>
        <end position="328"/>
    </location>
</feature>